<dbReference type="Proteomes" id="UP000652198">
    <property type="component" value="Unassembled WGS sequence"/>
</dbReference>
<name>A0ABX2C1F5_9BURK</name>
<organism evidence="1 2">
    <name type="scientific">Paraburkholderia solitsugae</name>
    <dbReference type="NCBI Taxonomy" id="2675748"/>
    <lineage>
        <taxon>Bacteria</taxon>
        <taxon>Pseudomonadati</taxon>
        <taxon>Pseudomonadota</taxon>
        <taxon>Betaproteobacteria</taxon>
        <taxon>Burkholderiales</taxon>
        <taxon>Burkholderiaceae</taxon>
        <taxon>Paraburkholderia</taxon>
    </lineage>
</organism>
<proteinExistence type="predicted"/>
<keyword evidence="2" id="KW-1185">Reference proteome</keyword>
<evidence type="ECO:0000313" key="1">
    <source>
        <dbReference type="EMBL" id="NPT46880.1"/>
    </source>
</evidence>
<protein>
    <submittedName>
        <fullName evidence="1">Uncharacterized protein</fullName>
    </submittedName>
</protein>
<sequence length="46" mass="5204">MSESIEDLLTRLQFRCLGLDEALRTGHEIMMVGTAFLADTCERTQT</sequence>
<accession>A0ABX2C1F5</accession>
<evidence type="ECO:0000313" key="2">
    <source>
        <dbReference type="Proteomes" id="UP000652198"/>
    </source>
</evidence>
<gene>
    <name evidence="1" type="ORF">GNZ12_37355</name>
</gene>
<dbReference type="EMBL" id="WOEY01000148">
    <property type="protein sequence ID" value="NPT46880.1"/>
    <property type="molecule type" value="Genomic_DNA"/>
</dbReference>
<reference evidence="1 2" key="1">
    <citation type="submission" date="2019-11" db="EMBL/GenBank/DDBJ databases">
        <title>Metabolism of dissolved organic matter in forest soils.</title>
        <authorList>
            <person name="Cyle K.T."/>
            <person name="Wilhelm R.C."/>
            <person name="Martinez C.E."/>
        </authorList>
    </citation>
    <scope>NUCLEOTIDE SEQUENCE [LARGE SCALE GENOMIC DNA]</scope>
    <source>
        <strain evidence="1 2">1N</strain>
    </source>
</reference>
<dbReference type="RefSeq" id="WP_172317157.1">
    <property type="nucleotide sequence ID" value="NZ_WOEY01000148.1"/>
</dbReference>
<comment type="caution">
    <text evidence="1">The sequence shown here is derived from an EMBL/GenBank/DDBJ whole genome shotgun (WGS) entry which is preliminary data.</text>
</comment>